<dbReference type="CDD" id="cd06261">
    <property type="entry name" value="TM_PBP2"/>
    <property type="match status" value="1"/>
</dbReference>
<gene>
    <name evidence="9" type="ORF">IHE71_12765</name>
</gene>
<evidence type="ECO:0000256" key="3">
    <source>
        <dbReference type="ARBA" id="ARBA00022475"/>
    </source>
</evidence>
<accession>A0ABR9N091</accession>
<protein>
    <submittedName>
        <fullName evidence="9">Sugar ABC transporter permease</fullName>
    </submittedName>
</protein>
<feature type="transmembrane region" description="Helical" evidence="7">
    <location>
        <begin position="247"/>
        <end position="271"/>
    </location>
</feature>
<proteinExistence type="inferred from homology"/>
<keyword evidence="3" id="KW-1003">Cell membrane</keyword>
<dbReference type="InterPro" id="IPR051393">
    <property type="entry name" value="ABC_transporter_permease"/>
</dbReference>
<evidence type="ECO:0000313" key="9">
    <source>
        <dbReference type="EMBL" id="MBE1876579.1"/>
    </source>
</evidence>
<dbReference type="Proteomes" id="UP000625527">
    <property type="component" value="Unassembled WGS sequence"/>
</dbReference>
<dbReference type="PANTHER" id="PTHR30193:SF41">
    <property type="entry name" value="DIACETYLCHITOBIOSE UPTAKE SYSTEM PERMEASE PROTEIN NGCF"/>
    <property type="match status" value="1"/>
</dbReference>
<dbReference type="SUPFAM" id="SSF161098">
    <property type="entry name" value="MetI-like"/>
    <property type="match status" value="1"/>
</dbReference>
<evidence type="ECO:0000256" key="4">
    <source>
        <dbReference type="ARBA" id="ARBA00022692"/>
    </source>
</evidence>
<feature type="transmembrane region" description="Helical" evidence="7">
    <location>
        <begin position="195"/>
        <end position="214"/>
    </location>
</feature>
<feature type="transmembrane region" description="Helical" evidence="7">
    <location>
        <begin position="59"/>
        <end position="80"/>
    </location>
</feature>
<comment type="caution">
    <text evidence="9">The sequence shown here is derived from an EMBL/GenBank/DDBJ whole genome shotgun (WGS) entry which is preliminary data.</text>
</comment>
<comment type="similarity">
    <text evidence="7">Belongs to the binding-protein-dependent transport system permease family.</text>
</comment>
<feature type="domain" description="ABC transmembrane type-1" evidence="8">
    <location>
        <begin position="54"/>
        <end position="268"/>
    </location>
</feature>
<sequence length="277" mass="29352">MGPVLALQITFLFLPLGNTFVLAFTNASTIGGGSFTGLDNFVEIFSSPVFWEAAGHTGLYVLLAVPAIVCLSLFLAILVNTRMRGTGVVRPILFSPLVMPMAVVALMFQYVLSSDGLVNQVLRGLSIVAEPVPFLTSSRLALLSAILVTIWKSCGLYTLILLAALQNVSRELDEAAELDGASWSRRTWSVTIPQIRGTVVLVAILSAIAALRVFTEPFVLTGGGPGTSSTTVVLYLFSRGISPGTQAGFASAVSLVLFAAVLLVSALGWSISRRSER</sequence>
<keyword evidence="4 7" id="KW-0812">Transmembrane</keyword>
<dbReference type="PROSITE" id="PS50928">
    <property type="entry name" value="ABC_TM1"/>
    <property type="match status" value="1"/>
</dbReference>
<keyword evidence="5 7" id="KW-1133">Transmembrane helix</keyword>
<evidence type="ECO:0000256" key="6">
    <source>
        <dbReference type="ARBA" id="ARBA00023136"/>
    </source>
</evidence>
<evidence type="ECO:0000256" key="7">
    <source>
        <dbReference type="RuleBase" id="RU363032"/>
    </source>
</evidence>
<dbReference type="Pfam" id="PF00528">
    <property type="entry name" value="BPD_transp_1"/>
    <property type="match status" value="1"/>
</dbReference>
<dbReference type="InterPro" id="IPR035906">
    <property type="entry name" value="MetI-like_sf"/>
</dbReference>
<dbReference type="EMBL" id="JADAQT010000088">
    <property type="protein sequence ID" value="MBE1876579.1"/>
    <property type="molecule type" value="Genomic_DNA"/>
</dbReference>
<keyword evidence="2 7" id="KW-0813">Transport</keyword>
<organism evidence="9 10">
    <name type="scientific">Myceligenerans pegani</name>
    <dbReference type="NCBI Taxonomy" id="2776917"/>
    <lineage>
        <taxon>Bacteria</taxon>
        <taxon>Bacillati</taxon>
        <taxon>Actinomycetota</taxon>
        <taxon>Actinomycetes</taxon>
        <taxon>Micrococcales</taxon>
        <taxon>Promicromonosporaceae</taxon>
        <taxon>Myceligenerans</taxon>
    </lineage>
</organism>
<dbReference type="RefSeq" id="WP_192863148.1">
    <property type="nucleotide sequence ID" value="NZ_JADAQT010000088.1"/>
</dbReference>
<evidence type="ECO:0000313" key="10">
    <source>
        <dbReference type="Proteomes" id="UP000625527"/>
    </source>
</evidence>
<keyword evidence="6 7" id="KW-0472">Membrane</keyword>
<feature type="transmembrane region" description="Helical" evidence="7">
    <location>
        <begin position="92"/>
        <end position="112"/>
    </location>
</feature>
<dbReference type="PANTHER" id="PTHR30193">
    <property type="entry name" value="ABC TRANSPORTER PERMEASE PROTEIN"/>
    <property type="match status" value="1"/>
</dbReference>
<name>A0ABR9N091_9MICO</name>
<dbReference type="Gene3D" id="1.10.3720.10">
    <property type="entry name" value="MetI-like"/>
    <property type="match status" value="1"/>
</dbReference>
<evidence type="ECO:0000259" key="8">
    <source>
        <dbReference type="PROSITE" id="PS50928"/>
    </source>
</evidence>
<evidence type="ECO:0000256" key="5">
    <source>
        <dbReference type="ARBA" id="ARBA00022989"/>
    </source>
</evidence>
<dbReference type="InterPro" id="IPR000515">
    <property type="entry name" value="MetI-like"/>
</dbReference>
<evidence type="ECO:0000256" key="1">
    <source>
        <dbReference type="ARBA" id="ARBA00004651"/>
    </source>
</evidence>
<evidence type="ECO:0000256" key="2">
    <source>
        <dbReference type="ARBA" id="ARBA00022448"/>
    </source>
</evidence>
<reference evidence="9 10" key="1">
    <citation type="submission" date="2020-10" db="EMBL/GenBank/DDBJ databases">
        <title>Myceligenerans pegani sp. nov., an endophytic actinomycete isolated from Peganum harmala L. in Xinjiang, China.</title>
        <authorList>
            <person name="Xin L."/>
        </authorList>
    </citation>
    <scope>NUCLEOTIDE SEQUENCE [LARGE SCALE GENOMIC DNA]</scope>
    <source>
        <strain evidence="9 10">TRM65318</strain>
    </source>
</reference>
<comment type="subcellular location">
    <subcellularLocation>
        <location evidence="1 7">Cell membrane</location>
        <topology evidence="1 7">Multi-pass membrane protein</topology>
    </subcellularLocation>
</comment>
<keyword evidence="10" id="KW-1185">Reference proteome</keyword>
<feature type="transmembrane region" description="Helical" evidence="7">
    <location>
        <begin position="140"/>
        <end position="165"/>
    </location>
</feature>